<dbReference type="InterPro" id="IPR007702">
    <property type="entry name" value="Janus"/>
</dbReference>
<dbReference type="Gene3D" id="3.50.20.20">
    <property type="entry name" value="Janus/Ocnus"/>
    <property type="match status" value="1"/>
</dbReference>
<evidence type="ECO:0000313" key="4">
    <source>
        <dbReference type="Proteomes" id="UP000215902"/>
    </source>
</evidence>
<feature type="region of interest" description="Disordered" evidence="2">
    <location>
        <begin position="182"/>
        <end position="204"/>
    </location>
</feature>
<reference evidence="3 4" key="1">
    <citation type="submission" date="2017-06" db="EMBL/GenBank/DDBJ databases">
        <title>A platform for efficient transgenesis in Macrostomum lignano, a flatworm model organism for stem cell research.</title>
        <authorList>
            <person name="Berezikov E."/>
        </authorList>
    </citation>
    <scope>NUCLEOTIDE SEQUENCE [LARGE SCALE GENOMIC DNA]</scope>
    <source>
        <strain evidence="3">DV1</strain>
        <tissue evidence="3">Whole organism</tissue>
    </source>
</reference>
<dbReference type="InterPro" id="IPR038596">
    <property type="entry name" value="Janus_sf"/>
</dbReference>
<organism evidence="3 4">
    <name type="scientific">Macrostomum lignano</name>
    <dbReference type="NCBI Taxonomy" id="282301"/>
    <lineage>
        <taxon>Eukaryota</taxon>
        <taxon>Metazoa</taxon>
        <taxon>Spiralia</taxon>
        <taxon>Lophotrochozoa</taxon>
        <taxon>Platyhelminthes</taxon>
        <taxon>Rhabditophora</taxon>
        <taxon>Macrostomorpha</taxon>
        <taxon>Macrostomida</taxon>
        <taxon>Macrostomidae</taxon>
        <taxon>Macrostomum</taxon>
    </lineage>
</organism>
<evidence type="ECO:0000313" key="3">
    <source>
        <dbReference type="EMBL" id="PAA70115.1"/>
    </source>
</evidence>
<name>A0A267F8K9_9PLAT</name>
<evidence type="ECO:0000256" key="1">
    <source>
        <dbReference type="ARBA" id="ARBA00010971"/>
    </source>
</evidence>
<gene>
    <name evidence="3" type="ORF">BOX15_Mlig024056g2</name>
</gene>
<evidence type="ECO:0000256" key="2">
    <source>
        <dbReference type="SAM" id="MobiDB-lite"/>
    </source>
</evidence>
<proteinExistence type="inferred from homology"/>
<keyword evidence="4" id="KW-1185">Reference proteome</keyword>
<protein>
    <submittedName>
        <fullName evidence="3">Uncharacterized protein</fullName>
    </submittedName>
</protein>
<sequence length="204" mass="22228">MSAKESENPIKPTVVPAPSKAMSILPETLMQPYASLRHLEVNHYPMCRSNLTRPPGSALRSVSPAIVDTVGSFPYLLFRLQHAGTGLVIHCIRGSAKFPDDGAIERLYSASFSLQFFITVQGGGFIQIGSTSIQIHGASTKFGRADHHLAGKLLKFCFPQMKVQFEPSNQAGSKLPLLKSLQIPKNKSEQQQQQQPMSVGAPSK</sequence>
<dbReference type="EMBL" id="NIVC01001264">
    <property type="protein sequence ID" value="PAA70115.1"/>
    <property type="molecule type" value="Genomic_DNA"/>
</dbReference>
<dbReference type="AlphaFoldDB" id="A0A267F8K9"/>
<comment type="caution">
    <text evidence="3">The sequence shown here is derived from an EMBL/GenBank/DDBJ whole genome shotgun (WGS) entry which is preliminary data.</text>
</comment>
<dbReference type="Pfam" id="PF05005">
    <property type="entry name" value="Ocnus"/>
    <property type="match status" value="1"/>
</dbReference>
<dbReference type="Proteomes" id="UP000215902">
    <property type="component" value="Unassembled WGS sequence"/>
</dbReference>
<accession>A0A267F8K9</accession>
<comment type="similarity">
    <text evidence="1">Belongs to the janus family.</text>
</comment>
<dbReference type="SUPFAM" id="SSF143724">
    <property type="entry name" value="PHP14-like"/>
    <property type="match status" value="1"/>
</dbReference>